<dbReference type="STRING" id="1300347.I601_3794"/>
<dbReference type="InterPro" id="IPR008977">
    <property type="entry name" value="PHM/PNGase_F_dom_sf"/>
</dbReference>
<sequence>MSGPQQTGPAPGRRRVVVLALTALVAVAVVVAGVSVLTSQDRRTGDPASVLAPVEPPEVVADQLSSLPQGKQLPLRRGERRMTLEMPTSYTPSAPGSTGTDDYRCFLLDPELDEDVWLTGSNVLPGNPEVVHHVILFRVDEAQVAQAEALDDKTVDPGWTCFGGSGVEGTAANISDASWLAAWAPGGDETRIRDGHGVRLEAGARVVMQVHYNLLRGQSADRSATQLRWMPGDRDLTPLHTYLMPAPVELPCREALSDGPLCDRDAAMVDLRQRFGGAAATADVLHLLCGEGEGPSETTTCTRRVQQSMTVLGVAGHMHLLGRQISVVANAGTDQERRLLDIRQWDFDDQGSKPVEPLRLEPGETLTVTCRHQQWLRDKLPAFEGQDEKYVLWGEGSTDEMCLGMLQVAYDEEPTGRL</sequence>
<dbReference type="AlphaFoldDB" id="A0A1A9GRD9"/>
<gene>
    <name evidence="3" type="ORF">I601_3794</name>
</gene>
<dbReference type="KEGG" id="ndk:I601_3794"/>
<dbReference type="Pfam" id="PF03712">
    <property type="entry name" value="Cu2_monoox_C"/>
    <property type="match status" value="1"/>
</dbReference>
<dbReference type="PANTHER" id="PTHR10157:SF23">
    <property type="entry name" value="MOXD1 HOMOLOG 1"/>
    <property type="match status" value="1"/>
</dbReference>
<dbReference type="GO" id="GO:0004500">
    <property type="term" value="F:dopamine beta-monooxygenase activity"/>
    <property type="evidence" value="ECO:0007669"/>
    <property type="project" value="InterPro"/>
</dbReference>
<reference evidence="3 4" key="1">
    <citation type="submission" date="2016-03" db="EMBL/GenBank/DDBJ databases">
        <title>Complete genome sequence of a soil Actinobacterium, Nocardioides dokdonensis FR1436.</title>
        <authorList>
            <person name="Kwon S.-K."/>
            <person name="Kim K."/>
            <person name="Kim J.F."/>
        </authorList>
    </citation>
    <scope>NUCLEOTIDE SEQUENCE [LARGE SCALE GENOMIC DNA]</scope>
    <source>
        <strain evidence="3 4">FR1436</strain>
    </source>
</reference>
<keyword evidence="4" id="KW-1185">Reference proteome</keyword>
<organism evidence="3 4">
    <name type="scientific">Nocardioides dokdonensis FR1436</name>
    <dbReference type="NCBI Taxonomy" id="1300347"/>
    <lineage>
        <taxon>Bacteria</taxon>
        <taxon>Bacillati</taxon>
        <taxon>Actinomycetota</taxon>
        <taxon>Actinomycetes</taxon>
        <taxon>Propionibacteriales</taxon>
        <taxon>Nocardioidaceae</taxon>
        <taxon>Nocardioides</taxon>
    </lineage>
</organism>
<evidence type="ECO:0000313" key="3">
    <source>
        <dbReference type="EMBL" id="ANH40193.1"/>
    </source>
</evidence>
<dbReference type="InterPro" id="IPR024548">
    <property type="entry name" value="Cu2_monoox_C"/>
</dbReference>
<dbReference type="Proteomes" id="UP000077868">
    <property type="component" value="Chromosome"/>
</dbReference>
<dbReference type="InterPro" id="IPR036939">
    <property type="entry name" value="Cu2_ascorb_mOase_N_sf"/>
</dbReference>
<dbReference type="GO" id="GO:0005507">
    <property type="term" value="F:copper ion binding"/>
    <property type="evidence" value="ECO:0007669"/>
    <property type="project" value="InterPro"/>
</dbReference>
<dbReference type="OrthoDB" id="9786191at2"/>
<dbReference type="InterPro" id="IPR000945">
    <property type="entry name" value="DBH-like"/>
</dbReference>
<dbReference type="PATRIC" id="fig|1300347.3.peg.3800"/>
<dbReference type="RefSeq" id="WP_068113168.1">
    <property type="nucleotide sequence ID" value="NZ_CP015079.1"/>
</dbReference>
<keyword evidence="1" id="KW-1015">Disulfide bond</keyword>
<evidence type="ECO:0000259" key="2">
    <source>
        <dbReference type="Pfam" id="PF03712"/>
    </source>
</evidence>
<name>A0A1A9GRD9_9ACTN</name>
<proteinExistence type="predicted"/>
<dbReference type="PANTHER" id="PTHR10157">
    <property type="entry name" value="DOPAMINE BETA HYDROXYLASE RELATED"/>
    <property type="match status" value="1"/>
</dbReference>
<dbReference type="EMBL" id="CP015079">
    <property type="protein sequence ID" value="ANH40193.1"/>
    <property type="molecule type" value="Genomic_DNA"/>
</dbReference>
<evidence type="ECO:0000256" key="1">
    <source>
        <dbReference type="ARBA" id="ARBA00023157"/>
    </source>
</evidence>
<protein>
    <recommendedName>
        <fullName evidence="2">Copper type II ascorbate-dependent monooxygenase C-terminal domain-containing protein</fullName>
    </recommendedName>
</protein>
<dbReference type="Gene3D" id="2.60.120.310">
    <property type="entry name" value="Copper type II, ascorbate-dependent monooxygenase, N-terminal domain"/>
    <property type="match status" value="1"/>
</dbReference>
<accession>A0A1A9GRD9</accession>
<evidence type="ECO:0000313" key="4">
    <source>
        <dbReference type="Proteomes" id="UP000077868"/>
    </source>
</evidence>
<dbReference type="SUPFAM" id="SSF49742">
    <property type="entry name" value="PHM/PNGase F"/>
    <property type="match status" value="2"/>
</dbReference>
<dbReference type="Gene3D" id="2.60.120.230">
    <property type="match status" value="1"/>
</dbReference>
<feature type="domain" description="Copper type II ascorbate-dependent monooxygenase C-terminal" evidence="2">
    <location>
        <begin position="298"/>
        <end position="403"/>
    </location>
</feature>
<dbReference type="InterPro" id="IPR014784">
    <property type="entry name" value="Cu2_ascorb_mOase-like_C"/>
</dbReference>